<dbReference type="CDD" id="cd16922">
    <property type="entry name" value="HATPase_EvgS-ArcB-TorS-like"/>
    <property type="match status" value="1"/>
</dbReference>
<organism evidence="22 23">
    <name type="scientific">Serpentinicella alkaliphila</name>
    <dbReference type="NCBI Taxonomy" id="1734049"/>
    <lineage>
        <taxon>Bacteria</taxon>
        <taxon>Bacillati</taxon>
        <taxon>Bacillota</taxon>
        <taxon>Clostridia</taxon>
        <taxon>Peptostreptococcales</taxon>
        <taxon>Natronincolaceae</taxon>
        <taxon>Serpentinicella</taxon>
    </lineage>
</organism>
<keyword evidence="12" id="KW-0067">ATP-binding</keyword>
<comment type="caution">
    <text evidence="22">The sequence shown here is derived from an EMBL/GenBank/DDBJ whole genome shotgun (WGS) entry which is preliminary data.</text>
</comment>
<dbReference type="OrthoDB" id="9790669at2"/>
<dbReference type="InterPro" id="IPR001789">
    <property type="entry name" value="Sig_transdc_resp-reg_receiver"/>
</dbReference>
<comment type="subunit">
    <text evidence="16">At low DSF concentrations, interacts with RpfF.</text>
</comment>
<reference evidence="22 23" key="1">
    <citation type="submission" date="2019-03" db="EMBL/GenBank/DDBJ databases">
        <title>Genomic Encyclopedia of Type Strains, Phase IV (KMG-IV): sequencing the most valuable type-strain genomes for metagenomic binning, comparative biology and taxonomic classification.</title>
        <authorList>
            <person name="Goeker M."/>
        </authorList>
    </citation>
    <scope>NUCLEOTIDE SEQUENCE [LARGE SCALE GENOMIC DNA]</scope>
    <source>
        <strain evidence="22 23">DSM 100013</strain>
    </source>
</reference>
<keyword evidence="7 19" id="KW-0597">Phosphoprotein</keyword>
<dbReference type="PANTHER" id="PTHR45339:SF1">
    <property type="entry name" value="HYBRID SIGNAL TRANSDUCTION HISTIDINE KINASE J"/>
    <property type="match status" value="1"/>
</dbReference>
<dbReference type="InterPro" id="IPR004358">
    <property type="entry name" value="Sig_transdc_His_kin-like_C"/>
</dbReference>
<evidence type="ECO:0000256" key="2">
    <source>
        <dbReference type="ARBA" id="ARBA00004651"/>
    </source>
</evidence>
<evidence type="ECO:0000259" key="21">
    <source>
        <dbReference type="PROSITE" id="PS50110"/>
    </source>
</evidence>
<keyword evidence="6" id="KW-1003">Cell membrane</keyword>
<comment type="function">
    <text evidence="15">May play the central regulatory role in sporulation. It may be an element of the effector pathway responsible for the activation of sporulation genes in response to nutritional stress. Spo0A may act in concert with spo0H (a sigma factor) to control the expression of some genes that are critical to the sporulation process.</text>
</comment>
<comment type="similarity">
    <text evidence="3">In the N-terminal section; belongs to the phytochrome family.</text>
</comment>
<evidence type="ECO:0000256" key="13">
    <source>
        <dbReference type="ARBA" id="ARBA00022989"/>
    </source>
</evidence>
<dbReference type="SUPFAM" id="SSF103190">
    <property type="entry name" value="Sensory domain-like"/>
    <property type="match status" value="1"/>
</dbReference>
<evidence type="ECO:0000256" key="12">
    <source>
        <dbReference type="ARBA" id="ARBA00022840"/>
    </source>
</evidence>
<dbReference type="InterPro" id="IPR036890">
    <property type="entry name" value="HATPase_C_sf"/>
</dbReference>
<feature type="domain" description="Response regulatory" evidence="21">
    <location>
        <begin position="500"/>
        <end position="614"/>
    </location>
</feature>
<evidence type="ECO:0000256" key="18">
    <source>
        <dbReference type="ARBA" id="ARBA00074306"/>
    </source>
</evidence>
<feature type="modified residue" description="4-aspartylphosphate" evidence="19">
    <location>
        <position position="549"/>
    </location>
</feature>
<evidence type="ECO:0000256" key="5">
    <source>
        <dbReference type="ARBA" id="ARBA00018672"/>
    </source>
</evidence>
<dbReference type="Proteomes" id="UP000295504">
    <property type="component" value="Unassembled WGS sequence"/>
</dbReference>
<keyword evidence="13" id="KW-1133">Transmembrane helix</keyword>
<proteinExistence type="inferred from homology"/>
<dbReference type="SUPFAM" id="SSF47384">
    <property type="entry name" value="Homodimeric domain of signal transducing histidine kinase"/>
    <property type="match status" value="1"/>
</dbReference>
<dbReference type="Pfam" id="PF02518">
    <property type="entry name" value="HATPase_c"/>
    <property type="match status" value="1"/>
</dbReference>
<dbReference type="Gene3D" id="3.30.565.10">
    <property type="entry name" value="Histidine kinase-like ATPase, C-terminal domain"/>
    <property type="match status" value="1"/>
</dbReference>
<dbReference type="Pfam" id="PF00512">
    <property type="entry name" value="HisKA"/>
    <property type="match status" value="1"/>
</dbReference>
<dbReference type="InterPro" id="IPR003661">
    <property type="entry name" value="HisK_dim/P_dom"/>
</dbReference>
<dbReference type="GO" id="GO:0005524">
    <property type="term" value="F:ATP binding"/>
    <property type="evidence" value="ECO:0007669"/>
    <property type="project" value="UniProtKB-KW"/>
</dbReference>
<name>A0A4R2TAX4_9FIRM</name>
<evidence type="ECO:0000256" key="16">
    <source>
        <dbReference type="ARBA" id="ARBA00064003"/>
    </source>
</evidence>
<dbReference type="SUPFAM" id="SSF55874">
    <property type="entry name" value="ATPase domain of HSP90 chaperone/DNA topoisomerase II/histidine kinase"/>
    <property type="match status" value="1"/>
</dbReference>
<evidence type="ECO:0000256" key="17">
    <source>
        <dbReference type="ARBA" id="ARBA00068150"/>
    </source>
</evidence>
<comment type="catalytic activity">
    <reaction evidence="1">
        <text>ATP + protein L-histidine = ADP + protein N-phospho-L-histidine.</text>
        <dbReference type="EC" id="2.7.13.3"/>
    </reaction>
</comment>
<dbReference type="GO" id="GO:0000155">
    <property type="term" value="F:phosphorelay sensor kinase activity"/>
    <property type="evidence" value="ECO:0007669"/>
    <property type="project" value="InterPro"/>
</dbReference>
<evidence type="ECO:0000256" key="7">
    <source>
        <dbReference type="ARBA" id="ARBA00022553"/>
    </source>
</evidence>
<keyword evidence="10" id="KW-0547">Nucleotide-binding</keyword>
<dbReference type="EC" id="2.7.13.3" evidence="4"/>
<dbReference type="FunFam" id="1.10.287.130:FF:000002">
    <property type="entry name" value="Two-component osmosensing histidine kinase"/>
    <property type="match status" value="1"/>
</dbReference>
<dbReference type="FunFam" id="3.30.565.10:FF:000010">
    <property type="entry name" value="Sensor histidine kinase RcsC"/>
    <property type="match status" value="1"/>
</dbReference>
<comment type="subcellular location">
    <subcellularLocation>
        <location evidence="2">Cell membrane</location>
        <topology evidence="2">Multi-pass membrane protein</topology>
    </subcellularLocation>
</comment>
<dbReference type="SUPFAM" id="SSF52172">
    <property type="entry name" value="CheY-like"/>
    <property type="match status" value="1"/>
</dbReference>
<dbReference type="InterPro" id="IPR036097">
    <property type="entry name" value="HisK_dim/P_sf"/>
</dbReference>
<dbReference type="Gene3D" id="1.10.287.130">
    <property type="match status" value="1"/>
</dbReference>
<evidence type="ECO:0000256" key="1">
    <source>
        <dbReference type="ARBA" id="ARBA00000085"/>
    </source>
</evidence>
<evidence type="ECO:0000256" key="14">
    <source>
        <dbReference type="ARBA" id="ARBA00023012"/>
    </source>
</evidence>
<dbReference type="AlphaFoldDB" id="A0A4R2TAX4"/>
<evidence type="ECO:0000256" key="11">
    <source>
        <dbReference type="ARBA" id="ARBA00022777"/>
    </source>
</evidence>
<dbReference type="RefSeq" id="WP_132849058.1">
    <property type="nucleotide sequence ID" value="NZ_CP058648.1"/>
</dbReference>
<dbReference type="PROSITE" id="PS50110">
    <property type="entry name" value="RESPONSE_REGULATORY"/>
    <property type="match status" value="1"/>
</dbReference>
<keyword evidence="23" id="KW-1185">Reference proteome</keyword>
<dbReference type="GO" id="GO:0005886">
    <property type="term" value="C:plasma membrane"/>
    <property type="evidence" value="ECO:0007669"/>
    <property type="project" value="UniProtKB-SubCell"/>
</dbReference>
<keyword evidence="14" id="KW-0902">Two-component regulatory system</keyword>
<evidence type="ECO:0000313" key="23">
    <source>
        <dbReference type="Proteomes" id="UP000295504"/>
    </source>
</evidence>
<dbReference type="SMART" id="SM00388">
    <property type="entry name" value="HisKA"/>
    <property type="match status" value="1"/>
</dbReference>
<keyword evidence="11" id="KW-0418">Kinase</keyword>
<evidence type="ECO:0000256" key="9">
    <source>
        <dbReference type="ARBA" id="ARBA00022692"/>
    </source>
</evidence>
<evidence type="ECO:0000256" key="3">
    <source>
        <dbReference type="ARBA" id="ARBA00006402"/>
    </source>
</evidence>
<dbReference type="PRINTS" id="PR00344">
    <property type="entry name" value="BCTRLSENSOR"/>
</dbReference>
<evidence type="ECO:0000256" key="8">
    <source>
        <dbReference type="ARBA" id="ARBA00022679"/>
    </source>
</evidence>
<dbReference type="PANTHER" id="PTHR45339">
    <property type="entry name" value="HYBRID SIGNAL TRANSDUCTION HISTIDINE KINASE J"/>
    <property type="match status" value="1"/>
</dbReference>
<dbReference type="InterPro" id="IPR029151">
    <property type="entry name" value="Sensor-like_sf"/>
</dbReference>
<dbReference type="InterPro" id="IPR005467">
    <property type="entry name" value="His_kinase_dom"/>
</dbReference>
<evidence type="ECO:0000256" key="4">
    <source>
        <dbReference type="ARBA" id="ARBA00012438"/>
    </source>
</evidence>
<evidence type="ECO:0000256" key="15">
    <source>
        <dbReference type="ARBA" id="ARBA00024867"/>
    </source>
</evidence>
<evidence type="ECO:0000256" key="6">
    <source>
        <dbReference type="ARBA" id="ARBA00022475"/>
    </source>
</evidence>
<keyword evidence="9" id="KW-0812">Transmembrane</keyword>
<dbReference type="PROSITE" id="PS50109">
    <property type="entry name" value="HIS_KIN"/>
    <property type="match status" value="1"/>
</dbReference>
<dbReference type="Pfam" id="PF00072">
    <property type="entry name" value="Response_reg"/>
    <property type="match status" value="1"/>
</dbReference>
<gene>
    <name evidence="22" type="ORF">EDD79_10317</name>
</gene>
<accession>A0A4R2TAX4</accession>
<dbReference type="SMART" id="SM00387">
    <property type="entry name" value="HATPase_c"/>
    <property type="match status" value="1"/>
</dbReference>
<keyword evidence="13" id="KW-0472">Membrane</keyword>
<dbReference type="CDD" id="cd00082">
    <property type="entry name" value="HisKA"/>
    <property type="match status" value="1"/>
</dbReference>
<feature type="domain" description="Histidine kinase" evidence="20">
    <location>
        <begin position="251"/>
        <end position="472"/>
    </location>
</feature>
<dbReference type="InterPro" id="IPR011006">
    <property type="entry name" value="CheY-like_superfamily"/>
</dbReference>
<dbReference type="InterPro" id="IPR003594">
    <property type="entry name" value="HATPase_dom"/>
</dbReference>
<evidence type="ECO:0000256" key="19">
    <source>
        <dbReference type="PROSITE-ProRule" id="PRU00169"/>
    </source>
</evidence>
<evidence type="ECO:0000313" key="22">
    <source>
        <dbReference type="EMBL" id="TCQ00490.1"/>
    </source>
</evidence>
<dbReference type="SMART" id="SM00448">
    <property type="entry name" value="REC"/>
    <property type="match status" value="1"/>
</dbReference>
<evidence type="ECO:0000259" key="20">
    <source>
        <dbReference type="PROSITE" id="PS50109"/>
    </source>
</evidence>
<sequence>MKINSRRSKLILLSIALLLSLAIIINIALSIITKNYVKELLGEKLLKTGKVVNLNIDGDRFEGIVYEGINNEYYEELRVYLNDVREELGFLYVYTESDIKDGNNIYVVDGYPMDSEFFSPYGTVENNDYNKELNQKYNDALKLGIASYTNILLADDWGWVMTANIPIINSRGEIVGVLGIDYSADKIYGRVIKIMTWIKAAIYLTTLIIIAISIKYISEIISHQHSYEKKLIKAKADAEAANIAKSQFLANMSHEIRTPMNGILGMTQLTLATDLNSEQRENLEIVQKSTYSLLRIIDDILDYSKIEAGKVTIENSSFNLTEHISEVVELYKNMAKEKGIELLLEIDSTTPEIVYGDSLRVRQILSNLITNAIKFTNEGKVTVYVEGQGLNEHDTYIKVDVRDTGIGIPKDKLGLLFNRFYQVEEPYGKKYEGTGLGLAISKKLVELMGGNMSVESIEGAGSCFSFTFIVKLKSKNLSSEQAKDIDHREINNSNIYEQRKVLIAEDDGTNRYLIEKILTFLKIEYVAVENGEEALYILKGQRFNLILMDIQMPLLDGIEATKKIREAGIKTPIIGVSAWTLEEDKMRCMDAGMNDFISKPLNIEELKEKVYVWMD</sequence>
<dbReference type="CDD" id="cd17546">
    <property type="entry name" value="REC_hyHK_CKI1_RcsC-like"/>
    <property type="match status" value="1"/>
</dbReference>
<dbReference type="EMBL" id="SLYC01000031">
    <property type="protein sequence ID" value="TCQ00490.1"/>
    <property type="molecule type" value="Genomic_DNA"/>
</dbReference>
<dbReference type="Gene3D" id="3.40.50.2300">
    <property type="match status" value="1"/>
</dbReference>
<evidence type="ECO:0000256" key="10">
    <source>
        <dbReference type="ARBA" id="ARBA00022741"/>
    </source>
</evidence>
<keyword evidence="8" id="KW-0808">Transferase</keyword>
<protein>
    <recommendedName>
        <fullName evidence="18">Circadian input-output histidine kinase CikA</fullName>
        <ecNumber evidence="4">2.7.13.3</ecNumber>
    </recommendedName>
    <alternativeName>
        <fullName evidence="17">Sensory/regulatory protein RpfC</fullName>
    </alternativeName>
    <alternativeName>
        <fullName evidence="5">Stage 0 sporulation protein A homolog</fullName>
    </alternativeName>
</protein>